<accession>A0A0F6WBU3</accession>
<dbReference type="EMBL" id="KR052480">
    <property type="protein sequence ID" value="AKF12782.1"/>
    <property type="molecule type" value="Genomic_DNA"/>
</dbReference>
<keyword evidence="2" id="KW-1185">Reference proteome</keyword>
<organism evidence="1 2">
    <name type="scientific">Sinorhizobium phage phiM7</name>
    <dbReference type="NCBI Taxonomy" id="1647403"/>
    <lineage>
        <taxon>Viruses</taxon>
        <taxon>Duplodnaviria</taxon>
        <taxon>Heunggongvirae</taxon>
        <taxon>Uroviricota</taxon>
        <taxon>Caudoviricetes</taxon>
        <taxon>Emdodecavirus</taxon>
        <taxon>Emdodecavirus M7</taxon>
    </lineage>
</organism>
<proteinExistence type="predicted"/>
<sequence>MMDRHDFHEDLMSIQASLHDMDRWCLHAVHKDGFSLDRINDFLHRLRHIERLVAKHEKDN</sequence>
<reference evidence="1 2" key="1">
    <citation type="submission" date="2015-04" db="EMBL/GenBank/DDBJ databases">
        <authorList>
            <person name="Schouten J.T."/>
            <person name="Crockett J.T."/>
            <person name="Hodson T.S."/>
            <person name="Hyde J.R."/>
            <person name="Smith T.A."/>
            <person name="Merrill B.D."/>
            <person name="Crook M.B."/>
            <person name="Griffitts J.S."/>
            <person name="Burnett S.H."/>
            <person name="Grose J.H."/>
            <person name="Breakwell D.P."/>
        </authorList>
    </citation>
    <scope>NUCLEOTIDE SEQUENCE [LARGE SCALE GENOMIC DNA]</scope>
</reference>
<protein>
    <submittedName>
        <fullName evidence="1">Uncharacterized protein</fullName>
    </submittedName>
</protein>
<name>A0A0F6WBU3_9CAUD</name>
<evidence type="ECO:0000313" key="1">
    <source>
        <dbReference type="EMBL" id="AKF12782.1"/>
    </source>
</evidence>
<gene>
    <name evidence="1" type="ORF">PHIM7_237</name>
</gene>
<evidence type="ECO:0000313" key="2">
    <source>
        <dbReference type="Proteomes" id="UP000221947"/>
    </source>
</evidence>
<dbReference type="Proteomes" id="UP000221947">
    <property type="component" value="Segment"/>
</dbReference>